<evidence type="ECO:0000313" key="2">
    <source>
        <dbReference type="EMBL" id="MFC4627372.1"/>
    </source>
</evidence>
<sequence length="134" mass="14580">MTIADHTEGLRAAERRLQAAQLASDVDTLDSLIEDRALFTGPDGSVLSKQDDLQAHASGYQVMSRVDEEDLRVLVTGRTGVTWFLGTLEGTFGGERLTARMRYTRTWTHDDQAGWKVVAAHAAFVADGAASAEE</sequence>
<feature type="domain" description="DUF4440" evidence="1">
    <location>
        <begin position="10"/>
        <end position="117"/>
    </location>
</feature>
<dbReference type="EMBL" id="JBHSFI010000002">
    <property type="protein sequence ID" value="MFC4627372.1"/>
    <property type="molecule type" value="Genomic_DNA"/>
</dbReference>
<organism evidence="2 3">
    <name type="scientific">Promicromonospora alba</name>
    <dbReference type="NCBI Taxonomy" id="1616110"/>
    <lineage>
        <taxon>Bacteria</taxon>
        <taxon>Bacillati</taxon>
        <taxon>Actinomycetota</taxon>
        <taxon>Actinomycetes</taxon>
        <taxon>Micrococcales</taxon>
        <taxon>Promicromonosporaceae</taxon>
        <taxon>Promicromonospora</taxon>
    </lineage>
</organism>
<comment type="caution">
    <text evidence="2">The sequence shown here is derived from an EMBL/GenBank/DDBJ whole genome shotgun (WGS) entry which is preliminary data.</text>
</comment>
<proteinExistence type="predicted"/>
<dbReference type="InterPro" id="IPR032710">
    <property type="entry name" value="NTF2-like_dom_sf"/>
</dbReference>
<evidence type="ECO:0000313" key="3">
    <source>
        <dbReference type="Proteomes" id="UP001596011"/>
    </source>
</evidence>
<keyword evidence="3" id="KW-1185">Reference proteome</keyword>
<gene>
    <name evidence="2" type="ORF">ACFO6V_03945</name>
</gene>
<dbReference type="Proteomes" id="UP001596011">
    <property type="component" value="Unassembled WGS sequence"/>
</dbReference>
<dbReference type="RefSeq" id="WP_377132449.1">
    <property type="nucleotide sequence ID" value="NZ_JBHSFI010000002.1"/>
</dbReference>
<accession>A0ABV9HC83</accession>
<dbReference type="Gene3D" id="3.10.450.50">
    <property type="match status" value="1"/>
</dbReference>
<evidence type="ECO:0000259" key="1">
    <source>
        <dbReference type="Pfam" id="PF14534"/>
    </source>
</evidence>
<protein>
    <submittedName>
        <fullName evidence="2">Nuclear transport factor 2 family protein</fullName>
    </submittedName>
</protein>
<reference evidence="3" key="1">
    <citation type="journal article" date="2019" name="Int. J. Syst. Evol. Microbiol.">
        <title>The Global Catalogue of Microorganisms (GCM) 10K type strain sequencing project: providing services to taxonomists for standard genome sequencing and annotation.</title>
        <authorList>
            <consortium name="The Broad Institute Genomics Platform"/>
            <consortium name="The Broad Institute Genome Sequencing Center for Infectious Disease"/>
            <person name="Wu L."/>
            <person name="Ma J."/>
        </authorList>
    </citation>
    <scope>NUCLEOTIDE SEQUENCE [LARGE SCALE GENOMIC DNA]</scope>
    <source>
        <strain evidence="3">CCUG 42722</strain>
    </source>
</reference>
<name>A0ABV9HC83_9MICO</name>
<dbReference type="SUPFAM" id="SSF54427">
    <property type="entry name" value="NTF2-like"/>
    <property type="match status" value="1"/>
</dbReference>
<dbReference type="Pfam" id="PF14534">
    <property type="entry name" value="DUF4440"/>
    <property type="match status" value="1"/>
</dbReference>
<dbReference type="InterPro" id="IPR027843">
    <property type="entry name" value="DUF4440"/>
</dbReference>